<dbReference type="NCBIfam" id="TIGR00453">
    <property type="entry name" value="ispD"/>
    <property type="match status" value="1"/>
</dbReference>
<proteinExistence type="inferred from homology"/>
<dbReference type="PANTHER" id="PTHR43181:SF1">
    <property type="entry name" value="2-C-METHYL-D-ERYTHRITOL 2,4-CYCLODIPHOSPHATE SYNTHASE, CHLOROPLASTIC"/>
    <property type="match status" value="1"/>
</dbReference>
<dbReference type="AlphaFoldDB" id="A0A4R2GTX1"/>
<evidence type="ECO:0000256" key="14">
    <source>
        <dbReference type="HAMAP-Rule" id="MF_01520"/>
    </source>
</evidence>
<comment type="similarity">
    <text evidence="7">Belongs to the IspD/TarI cytidylyltransferase family. IspD subfamily.</text>
</comment>
<evidence type="ECO:0000256" key="12">
    <source>
        <dbReference type="ARBA" id="ARBA00023239"/>
    </source>
</evidence>
<evidence type="ECO:0000256" key="1">
    <source>
        <dbReference type="ARBA" id="ARBA00000200"/>
    </source>
</evidence>
<feature type="domain" description="2-C-methyl-D-erythritol 2,4-cyclodiphosphate synthase" evidence="16">
    <location>
        <begin position="242"/>
        <end position="394"/>
    </location>
</feature>
<dbReference type="NCBIfam" id="TIGR00151">
    <property type="entry name" value="ispF"/>
    <property type="match status" value="1"/>
</dbReference>
<keyword evidence="18" id="KW-1185">Reference proteome</keyword>
<protein>
    <recommendedName>
        <fullName evidence="14">Bifunctional enzyme IspD/IspF</fullName>
    </recommendedName>
    <domain>
        <recommendedName>
            <fullName evidence="14">2-C-methyl-D-erythritol 4-phosphate cytidylyltransferase</fullName>
            <ecNumber evidence="14">2.7.7.60</ecNumber>
        </recommendedName>
        <alternativeName>
            <fullName evidence="14">4-diphosphocytidyl-2C-methyl-D-erythritol synthase</fullName>
        </alternativeName>
        <alternativeName>
            <fullName evidence="14">MEP cytidylyltransferase</fullName>
            <shortName evidence="14">MCT</shortName>
        </alternativeName>
    </domain>
    <domain>
        <recommendedName>
            <fullName evidence="14">2-C-methyl-D-erythritol 2,4-cyclodiphosphate synthase</fullName>
            <shortName evidence="14">MECDP-synthase</shortName>
            <shortName evidence="14">MECPP-synthase</shortName>
            <shortName evidence="14">MECPS</shortName>
            <ecNumber evidence="14">4.6.1.12</ecNumber>
        </recommendedName>
    </domain>
</protein>
<evidence type="ECO:0000256" key="6">
    <source>
        <dbReference type="ARBA" id="ARBA00008480"/>
    </source>
</evidence>
<dbReference type="InterPro" id="IPR003526">
    <property type="entry name" value="MECDP_synthase"/>
</dbReference>
<dbReference type="InterPro" id="IPR026596">
    <property type="entry name" value="IspD/F"/>
</dbReference>
<feature type="site" description="Transition state stabilizer" evidence="14">
    <location>
        <position position="373"/>
    </location>
</feature>
<comment type="catalytic activity">
    <reaction evidence="2 14">
        <text>2-C-methyl-D-erythritol 4-phosphate + CTP + H(+) = 4-CDP-2-C-methyl-D-erythritol + diphosphate</text>
        <dbReference type="Rhea" id="RHEA:13429"/>
        <dbReference type="ChEBI" id="CHEBI:15378"/>
        <dbReference type="ChEBI" id="CHEBI:33019"/>
        <dbReference type="ChEBI" id="CHEBI:37563"/>
        <dbReference type="ChEBI" id="CHEBI:57823"/>
        <dbReference type="ChEBI" id="CHEBI:58262"/>
        <dbReference type="EC" id="2.7.7.60"/>
    </reaction>
</comment>
<dbReference type="InterPro" id="IPR020555">
    <property type="entry name" value="MECDP_synthase_CS"/>
</dbReference>
<accession>A0A4R2GTX1</accession>
<evidence type="ECO:0000256" key="15">
    <source>
        <dbReference type="SAM" id="MobiDB-lite"/>
    </source>
</evidence>
<dbReference type="PROSITE" id="PS01350">
    <property type="entry name" value="ISPF"/>
    <property type="match status" value="1"/>
</dbReference>
<evidence type="ECO:0000313" key="18">
    <source>
        <dbReference type="Proteomes" id="UP000294881"/>
    </source>
</evidence>
<feature type="site" description="Transition state stabilizer" evidence="14">
    <location>
        <position position="20"/>
    </location>
</feature>
<dbReference type="PANTHER" id="PTHR43181">
    <property type="entry name" value="2-C-METHYL-D-ERYTHRITOL 2,4-CYCLODIPHOSPHATE SYNTHASE, CHLOROPLASTIC"/>
    <property type="match status" value="1"/>
</dbReference>
<feature type="site" description="Transition state stabilizer" evidence="14">
    <location>
        <position position="27"/>
    </location>
</feature>
<dbReference type="SUPFAM" id="SSF69765">
    <property type="entry name" value="IpsF-like"/>
    <property type="match status" value="1"/>
</dbReference>
<feature type="binding site" evidence="14">
    <location>
        <position position="379"/>
    </location>
    <ligand>
        <name>4-CDP-2-C-methyl-D-erythritol 2-phosphate</name>
        <dbReference type="ChEBI" id="CHEBI:57919"/>
    </ligand>
</feature>
<feature type="binding site" evidence="14">
    <location>
        <position position="282"/>
    </location>
    <ligand>
        <name>a divalent metal cation</name>
        <dbReference type="ChEBI" id="CHEBI:60240"/>
    </ligand>
</feature>
<evidence type="ECO:0000256" key="4">
    <source>
        <dbReference type="ARBA" id="ARBA00004709"/>
    </source>
</evidence>
<dbReference type="GO" id="GO:0016114">
    <property type="term" value="P:terpenoid biosynthetic process"/>
    <property type="evidence" value="ECO:0007669"/>
    <property type="project" value="InterPro"/>
</dbReference>
<dbReference type="SUPFAM" id="SSF53448">
    <property type="entry name" value="Nucleotide-diphospho-sugar transferases"/>
    <property type="match status" value="1"/>
</dbReference>
<name>A0A4R2GTX1_9HYPH</name>
<dbReference type="FunFam" id="3.90.550.10:FF:000003">
    <property type="entry name" value="2-C-methyl-D-erythritol 4-phosphate cytidylyltransferase"/>
    <property type="match status" value="1"/>
</dbReference>
<comment type="caution">
    <text evidence="17">The sequence shown here is derived from an EMBL/GenBank/DDBJ whole genome shotgun (WGS) entry which is preliminary data.</text>
</comment>
<evidence type="ECO:0000256" key="7">
    <source>
        <dbReference type="ARBA" id="ARBA00009789"/>
    </source>
</evidence>
<feature type="region of interest" description="2-C-methyl-D-erythritol 2,4-cyclodiphosphate synthase" evidence="14">
    <location>
        <begin position="242"/>
        <end position="419"/>
    </location>
</feature>
<evidence type="ECO:0000256" key="9">
    <source>
        <dbReference type="ARBA" id="ARBA00022695"/>
    </source>
</evidence>
<dbReference type="CDD" id="cd02516">
    <property type="entry name" value="CDP-ME_synthetase"/>
    <property type="match status" value="1"/>
</dbReference>
<organism evidence="17 18">
    <name type="scientific">Camelimonas lactis</name>
    <dbReference type="NCBI Taxonomy" id="659006"/>
    <lineage>
        <taxon>Bacteria</taxon>
        <taxon>Pseudomonadati</taxon>
        <taxon>Pseudomonadota</taxon>
        <taxon>Alphaproteobacteria</taxon>
        <taxon>Hyphomicrobiales</taxon>
        <taxon>Chelatococcaceae</taxon>
        <taxon>Camelimonas</taxon>
    </lineage>
</organism>
<dbReference type="InterPro" id="IPR029044">
    <property type="entry name" value="Nucleotide-diphossugar_trans"/>
</dbReference>
<dbReference type="Gene3D" id="3.30.1330.50">
    <property type="entry name" value="2-C-methyl-D-erythritol 2,4-cyclodiphosphate synthase"/>
    <property type="match status" value="1"/>
</dbReference>
<comment type="catalytic activity">
    <reaction evidence="1 14">
        <text>4-CDP-2-C-methyl-D-erythritol 2-phosphate = 2-C-methyl-D-erythritol 2,4-cyclic diphosphate + CMP</text>
        <dbReference type="Rhea" id="RHEA:23864"/>
        <dbReference type="ChEBI" id="CHEBI:57919"/>
        <dbReference type="ChEBI" id="CHEBI:58483"/>
        <dbReference type="ChEBI" id="CHEBI:60377"/>
        <dbReference type="EC" id="4.6.1.12"/>
    </reaction>
</comment>
<evidence type="ECO:0000256" key="5">
    <source>
        <dbReference type="ARBA" id="ARBA00004787"/>
    </source>
</evidence>
<dbReference type="GO" id="GO:0008685">
    <property type="term" value="F:2-C-methyl-D-erythritol 2,4-cyclodiphosphate synthase activity"/>
    <property type="evidence" value="ECO:0007669"/>
    <property type="project" value="UniProtKB-UniRule"/>
</dbReference>
<feature type="site" description="Transition state stabilizer" evidence="14">
    <location>
        <position position="274"/>
    </location>
</feature>
<dbReference type="Proteomes" id="UP000294881">
    <property type="component" value="Unassembled WGS sequence"/>
</dbReference>
<comment type="function">
    <text evidence="14">Bifunctional enzyme that catalyzes the formation of 4-diphosphocytidyl-2-C-methyl-D-erythritol from CTP and 2-C-methyl-D-erythritol 4-phosphate (MEP) (IspD), and catalyzes the conversion of 4-diphosphocytidyl-2-C-methyl-D-erythritol 2-phosphate (CDP-ME2P) to 2-C-methyl-D-erythritol 2,4-cyclodiphosphate (ME-CPP) with a corresponding release of cytidine 5-monophosphate (CMP) (IspF).</text>
</comment>
<comment type="similarity">
    <text evidence="14">In the C-terminal section; belongs to the IspF family.</text>
</comment>
<dbReference type="HAMAP" id="MF_00108">
    <property type="entry name" value="IspD"/>
    <property type="match status" value="1"/>
</dbReference>
<dbReference type="GO" id="GO:0050518">
    <property type="term" value="F:2-C-methyl-D-erythritol 4-phosphate cytidylyltransferase activity"/>
    <property type="evidence" value="ECO:0007669"/>
    <property type="project" value="UniProtKB-UniRule"/>
</dbReference>
<comment type="pathway">
    <text evidence="5 14">Isoprenoid biosynthesis; isopentenyl diphosphate biosynthesis via DXP pathway; isopentenyl diphosphate from 1-deoxy-D-xylulose 5-phosphate: step 2/6.</text>
</comment>
<comment type="caution">
    <text evidence="14">Lacks conserved residue(s) required for the propagation of feature annotation.</text>
</comment>
<dbReference type="HAMAP" id="MF_01520">
    <property type="entry name" value="IspDF"/>
    <property type="match status" value="1"/>
</dbReference>
<dbReference type="EMBL" id="SLWL01000005">
    <property type="protein sequence ID" value="TCO13746.1"/>
    <property type="molecule type" value="Genomic_DNA"/>
</dbReference>
<feature type="compositionally biased region" description="Basic and acidic residues" evidence="15">
    <location>
        <begin position="405"/>
        <end position="419"/>
    </location>
</feature>
<dbReference type="InterPro" id="IPR018294">
    <property type="entry name" value="ISPD_synthase_CS"/>
</dbReference>
<dbReference type="OrthoDB" id="9804336at2"/>
<evidence type="ECO:0000256" key="8">
    <source>
        <dbReference type="ARBA" id="ARBA00022679"/>
    </source>
</evidence>
<dbReference type="EC" id="2.7.7.60" evidence="14"/>
<keyword evidence="9 14" id="KW-0548">Nucleotidyltransferase</keyword>
<evidence type="ECO:0000259" key="16">
    <source>
        <dbReference type="Pfam" id="PF02542"/>
    </source>
</evidence>
<dbReference type="Pfam" id="PF02542">
    <property type="entry name" value="YgbB"/>
    <property type="match status" value="1"/>
</dbReference>
<evidence type="ECO:0000313" key="17">
    <source>
        <dbReference type="EMBL" id="TCO13746.1"/>
    </source>
</evidence>
<feature type="binding site" evidence="14">
    <location>
        <position position="250"/>
    </location>
    <ligand>
        <name>a divalent metal cation</name>
        <dbReference type="ChEBI" id="CHEBI:60240"/>
    </ligand>
</feature>
<gene>
    <name evidence="14" type="primary">ispDF</name>
    <name evidence="17" type="ORF">EV666_105117</name>
</gene>
<comment type="pathway">
    <text evidence="4 14">Isoprenoid biosynthesis; isopentenyl diphosphate biosynthesis via DXP pathway; isopentenyl diphosphate from 1-deoxy-D-xylulose 5-phosphate: step 4/6.</text>
</comment>
<dbReference type="HAMAP" id="MF_00107">
    <property type="entry name" value="IspF"/>
    <property type="match status" value="1"/>
</dbReference>
<feature type="binding site" evidence="14">
    <location>
        <position position="248"/>
    </location>
    <ligand>
        <name>a divalent metal cation</name>
        <dbReference type="ChEBI" id="CHEBI:60240"/>
    </ligand>
</feature>
<evidence type="ECO:0000256" key="2">
    <source>
        <dbReference type="ARBA" id="ARBA00001282"/>
    </source>
</evidence>
<reference evidence="17 18" key="1">
    <citation type="submission" date="2019-03" db="EMBL/GenBank/DDBJ databases">
        <title>Genomic Encyclopedia of Type Strains, Phase IV (KMG-IV): sequencing the most valuable type-strain genomes for metagenomic binning, comparative biology and taxonomic classification.</title>
        <authorList>
            <person name="Goeker M."/>
        </authorList>
    </citation>
    <scope>NUCLEOTIDE SEQUENCE [LARGE SCALE GENOMIC DNA]</scope>
    <source>
        <strain evidence="17 18">DSM 22958</strain>
    </source>
</reference>
<sequence length="419" mass="43602">MDADQGAVDAIIVAAGRGERAGAGAPKQYRDLDGEPVLLRSLRSFLALPAIRRVVVVVRAEDRGLFDAAVAGLGAEYSGRLMSVDGGASRQASVRHGLEALASMTAPPDHVLIHDAARPWASASLIRRAITAARTHGSAVPGLAVSDTIKAVDACGQVTATLPRPALRAIQTPQAFRFAAILDAHRRALGEPAEFTDDAAIAEWAGLPVHVFEGEAANSKITHPHDFRAPVMQAPAASLISRTGIGYDVHAFTPGDHIWLGGVRIPSDLAVTAHSDGDVVLHALTDALLGTIGDGDIGTHFPPSDPQWAGAASDRFLAHAVRLVRARGGVIDHLDVVIVCEYPKIGPHRAAIRARIAEIVGVGETAVSIKATTSERLGFTGRREGIAAQAVASVRLPGPGSSGDTDGRIASGEHPEPAK</sequence>
<feature type="region of interest" description="Disordered" evidence="15">
    <location>
        <begin position="393"/>
        <end position="419"/>
    </location>
</feature>
<feature type="binding site" evidence="14">
    <location>
        <begin position="372"/>
        <end position="375"/>
    </location>
    <ligand>
        <name>4-CDP-2-C-methyl-D-erythritol 2-phosphate</name>
        <dbReference type="ChEBI" id="CHEBI:57919"/>
    </ligand>
</feature>
<evidence type="ECO:0000256" key="10">
    <source>
        <dbReference type="ARBA" id="ARBA00022723"/>
    </source>
</evidence>
<feature type="binding site" evidence="14">
    <location>
        <begin position="248"/>
        <end position="250"/>
    </location>
    <ligand>
        <name>4-CDP-2-C-methyl-D-erythritol 2-phosphate</name>
        <dbReference type="ChEBI" id="CHEBI:57919"/>
    </ligand>
</feature>
<dbReference type="PROSITE" id="PS01295">
    <property type="entry name" value="ISPD"/>
    <property type="match status" value="1"/>
</dbReference>
<feature type="site" description="Positions MEP for the nucleophilic attack" evidence="14">
    <location>
        <position position="220"/>
    </location>
</feature>
<dbReference type="InterPro" id="IPR036571">
    <property type="entry name" value="MECDP_synthase_sf"/>
</dbReference>
<comment type="similarity">
    <text evidence="14">In the N-terminal section; belongs to the IspD/TarI cytidylyltransferase family. IspD subfamily.</text>
</comment>
<comment type="similarity">
    <text evidence="6">Belongs to the IspF family.</text>
</comment>
<evidence type="ECO:0000256" key="13">
    <source>
        <dbReference type="ARBA" id="ARBA00023268"/>
    </source>
</evidence>
<dbReference type="Gene3D" id="3.90.550.10">
    <property type="entry name" value="Spore Coat Polysaccharide Biosynthesis Protein SpsA, Chain A"/>
    <property type="match status" value="1"/>
</dbReference>
<dbReference type="EC" id="4.6.1.12" evidence="14"/>
<keyword evidence="8 14" id="KW-0808">Transferase</keyword>
<dbReference type="GO" id="GO:0046872">
    <property type="term" value="F:metal ion binding"/>
    <property type="evidence" value="ECO:0007669"/>
    <property type="project" value="UniProtKB-KW"/>
</dbReference>
<dbReference type="GO" id="GO:0019288">
    <property type="term" value="P:isopentenyl diphosphate biosynthetic process, methylerythritol 4-phosphate pathway"/>
    <property type="evidence" value="ECO:0007669"/>
    <property type="project" value="UniProtKB-UniRule"/>
</dbReference>
<feature type="binding site" evidence="14">
    <location>
        <begin position="274"/>
        <end position="275"/>
    </location>
    <ligand>
        <name>4-CDP-2-C-methyl-D-erythritol 2-phosphate</name>
        <dbReference type="ChEBI" id="CHEBI:57919"/>
    </ligand>
</feature>
<feature type="site" description="Positions MEP for the nucleophilic attack" evidence="14">
    <location>
        <position position="164"/>
    </location>
</feature>
<dbReference type="RefSeq" id="WP_132005996.1">
    <property type="nucleotide sequence ID" value="NZ_JBHUNN010000002.1"/>
</dbReference>
<feature type="binding site" evidence="14">
    <location>
        <position position="382"/>
    </location>
    <ligand>
        <name>4-CDP-2-C-methyl-D-erythritol 2-phosphate</name>
        <dbReference type="ChEBI" id="CHEBI:57919"/>
    </ligand>
</feature>
<keyword evidence="11 14" id="KW-0414">Isoprene biosynthesis</keyword>
<evidence type="ECO:0000256" key="3">
    <source>
        <dbReference type="ARBA" id="ARBA00001968"/>
    </source>
</evidence>
<keyword evidence="13 14" id="KW-0511">Multifunctional enzyme</keyword>
<keyword evidence="12 14" id="KW-0456">Lyase</keyword>
<keyword evidence="10 14" id="KW-0479">Metal-binding</keyword>
<dbReference type="Pfam" id="PF01128">
    <property type="entry name" value="IspD"/>
    <property type="match status" value="1"/>
</dbReference>
<feature type="binding site" evidence="14">
    <location>
        <begin position="296"/>
        <end position="298"/>
    </location>
    <ligand>
        <name>4-CDP-2-C-methyl-D-erythritol 2-phosphate</name>
        <dbReference type="ChEBI" id="CHEBI:57919"/>
    </ligand>
</feature>
<dbReference type="UniPathway" id="UPA00056">
    <property type="reaction ID" value="UER00093"/>
</dbReference>
<comment type="cofactor">
    <cofactor evidence="3 14">
        <name>a divalent metal cation</name>
        <dbReference type="ChEBI" id="CHEBI:60240"/>
    </cofactor>
</comment>
<dbReference type="CDD" id="cd00554">
    <property type="entry name" value="MECDP_synthase"/>
    <property type="match status" value="1"/>
</dbReference>
<evidence type="ECO:0000256" key="11">
    <source>
        <dbReference type="ARBA" id="ARBA00023229"/>
    </source>
</evidence>
<dbReference type="InterPro" id="IPR001228">
    <property type="entry name" value="IspD"/>
</dbReference>
<dbReference type="NCBIfam" id="NF006899">
    <property type="entry name" value="PRK09382.1"/>
    <property type="match status" value="1"/>
</dbReference>
<feature type="region of interest" description="2-C-methyl-D-erythritol 4-phosphate cytidylyltransferase" evidence="14">
    <location>
        <begin position="1"/>
        <end position="240"/>
    </location>
</feature>
<dbReference type="InterPro" id="IPR034683">
    <property type="entry name" value="IspD/TarI"/>
</dbReference>